<dbReference type="NCBIfam" id="TIGR01733">
    <property type="entry name" value="AA-adenyl-dom"/>
    <property type="match status" value="1"/>
</dbReference>
<dbReference type="Gene3D" id="3.30.559.10">
    <property type="entry name" value="Chloramphenicol acetyltransferase-like domain"/>
    <property type="match status" value="1"/>
</dbReference>
<sequence length="1320" mass="150822">MTTPMTPQGLSTSDVYLLPSSYAQQRMWFFDQLMPDQPIYNISYLIEFEGALDLTVLEKSICHLMMRHEVLRTEFIRVGDELKQRVLPPPHSFSTPITNLMAEQDPRQAAFSQIQQKAQQPFDLSKAPLFRTHLYQIHHHSHYLLVQFHHIIFDLWSMGVFEQELLTSYRSFSIGQEPDLPELSIQYADFAHWQREWLQGEILEEQLSFWKEKLKGELPVIQLPTDRPRAASQSYQGNKWSFALPKVLSKQIIRLAQEEKVTPFILLLTAFKVLLSRYTDQKDIIVGTPVANRDEEELENLIGFFVNTLVLRTDCSGEPSFRELLKRVGQVVLDSYEHKDLPFERLVEEIQPERDMSYNPLFQVVFSYENKIPVELELPELTVRYHEIDNHTSKFDLGLFLYTQGEHLKGQFEYSSDLFDPETIERMTGQLESLLQGIVEHPDQSIARLPLLSEAEQDHLLLKMNQTDIDFPREKTVPQLFQEQVQQTPHAIALYYEDQAFTYEELYFSSLQLARKLKRRGVQRGTKVALCVDRSIEMIIGILGIMQAGGTYIPLDPAHPSERISFILEDAKVEWILTKASVRHDLPSTKANIFCMDQQSEEIVTEEELPVFLSTDPAYVIYTSGSTGKPKGVVVSHRALVNHITWMKTTFPLTETDRILQNVTYSFDPSLTEIFSALLSGAGLVVMKPGGHLDLDYLVDCLKKYQITRLQAFHSILDILLKRKDFLEETYLTHVFTGGELLPVELRERFLEKMSIPLINLYGPTEACIVTTYWDCREKLISPTIPIGRPVSNTEIYVLDQHQQPVPMGVAGELYIAGDCLAEGYLDRPELTKEKFVPHFLDSATSFKMYRTGDLVRWLPDGNLQFLGRIDNQVKIRGMRIELGEIQSVLESFSEVKEAIVQVQKTSDGSSQLVSYLVPQIQGELNISEIQKRIKERLPEYMVPKYCIQIDRIPITINGKVDVQALPTLTFQESNTYVAPRTQLELKIAQVWEKVLKIQRIGVTDNFFSIGGHSLKAVEMIGELKKELGIHVTLPTLFYHQTIAELALFLEKDEVHPHHGVIPIQIGQGTTTPLFLIHPGGGGALCYIHLAKSLGNDFTVYGIEAMGFDHGEVPLSDLHAMAQLYVKWIQEVQPEGPYRLAGWSLGGTIAFEMARLLEEEGVKVDFVGLLDAHGFDSMDPPKESRKPSLISWANLLDIDEEEILSLSEVEQKELILQRAQERSILPSSATTETVQRHLAVMESNRVAADQYHCSSPIRSDLYLFRVDEIAEKNPVDLVDRGVWQQRTQGELHVYEITGNHHNLVDPPHVEVLAQQLKKIL</sequence>
<dbReference type="InterPro" id="IPR010071">
    <property type="entry name" value="AA_adenyl_dom"/>
</dbReference>
<dbReference type="PANTHER" id="PTHR45527:SF1">
    <property type="entry name" value="FATTY ACID SYNTHASE"/>
    <property type="match status" value="1"/>
</dbReference>
<dbReference type="InterPro" id="IPR023213">
    <property type="entry name" value="CAT-like_dom_sf"/>
</dbReference>
<evidence type="ECO:0000259" key="6">
    <source>
        <dbReference type="PROSITE" id="PS50075"/>
    </source>
</evidence>
<reference evidence="7 8" key="1">
    <citation type="submission" date="2019-03" db="EMBL/GenBank/DDBJ databases">
        <title>Genomic Encyclopedia of Type Strains, Phase IV (KMG-IV): sequencing the most valuable type-strain genomes for metagenomic binning, comparative biology and taxonomic classification.</title>
        <authorList>
            <person name="Goeker M."/>
        </authorList>
    </citation>
    <scope>NUCLEOTIDE SEQUENCE [LARGE SCALE GENOMIC DNA]</scope>
    <source>
        <strain evidence="7 8">DSM 45707</strain>
    </source>
</reference>
<dbReference type="CDD" id="cd19531">
    <property type="entry name" value="LCL_NRPS-like"/>
    <property type="match status" value="1"/>
</dbReference>
<dbReference type="GO" id="GO:0043041">
    <property type="term" value="P:amino acid activation for nonribosomal peptide biosynthetic process"/>
    <property type="evidence" value="ECO:0007669"/>
    <property type="project" value="TreeGrafter"/>
</dbReference>
<accession>A0A4R3L1N4</accession>
<feature type="domain" description="Carrier" evidence="6">
    <location>
        <begin position="979"/>
        <end position="1054"/>
    </location>
</feature>
<dbReference type="InterPro" id="IPR000873">
    <property type="entry name" value="AMP-dep_synth/lig_dom"/>
</dbReference>
<evidence type="ECO:0000313" key="7">
    <source>
        <dbReference type="EMBL" id="TCS92395.1"/>
    </source>
</evidence>
<dbReference type="Pfam" id="PF00668">
    <property type="entry name" value="Condensation"/>
    <property type="match status" value="1"/>
</dbReference>
<dbReference type="InterPro" id="IPR020802">
    <property type="entry name" value="TesA-like"/>
</dbReference>
<dbReference type="SUPFAM" id="SSF53474">
    <property type="entry name" value="alpha/beta-Hydrolases"/>
    <property type="match status" value="1"/>
</dbReference>
<dbReference type="Gene3D" id="3.40.50.980">
    <property type="match status" value="2"/>
</dbReference>
<keyword evidence="4" id="KW-0597">Phosphoprotein</keyword>
<keyword evidence="3" id="KW-0596">Phosphopantetheine</keyword>
<dbReference type="Pfam" id="PF13193">
    <property type="entry name" value="AMP-binding_C"/>
    <property type="match status" value="1"/>
</dbReference>
<dbReference type="SUPFAM" id="SSF56801">
    <property type="entry name" value="Acetyl-CoA synthetase-like"/>
    <property type="match status" value="1"/>
</dbReference>
<dbReference type="FunFam" id="3.30.300.30:FF:000010">
    <property type="entry name" value="Enterobactin synthetase component F"/>
    <property type="match status" value="1"/>
</dbReference>
<dbReference type="PROSITE" id="PS00012">
    <property type="entry name" value="PHOSPHOPANTETHEINE"/>
    <property type="match status" value="1"/>
</dbReference>
<dbReference type="SUPFAM" id="SSF52777">
    <property type="entry name" value="CoA-dependent acyltransferases"/>
    <property type="match status" value="2"/>
</dbReference>
<evidence type="ECO:0000256" key="2">
    <source>
        <dbReference type="ARBA" id="ARBA00006432"/>
    </source>
</evidence>
<evidence type="ECO:0000256" key="5">
    <source>
        <dbReference type="ARBA" id="ARBA00023194"/>
    </source>
</evidence>
<dbReference type="FunFam" id="3.40.50.12780:FF:000012">
    <property type="entry name" value="Non-ribosomal peptide synthetase"/>
    <property type="match status" value="1"/>
</dbReference>
<evidence type="ECO:0000313" key="8">
    <source>
        <dbReference type="Proteomes" id="UP000294937"/>
    </source>
</evidence>
<dbReference type="GO" id="GO:0005829">
    <property type="term" value="C:cytosol"/>
    <property type="evidence" value="ECO:0007669"/>
    <property type="project" value="TreeGrafter"/>
</dbReference>
<dbReference type="Gene3D" id="3.30.300.30">
    <property type="match status" value="1"/>
</dbReference>
<dbReference type="FunFam" id="2.30.38.10:FF:000001">
    <property type="entry name" value="Non-ribosomal peptide synthetase PvdI"/>
    <property type="match status" value="1"/>
</dbReference>
<dbReference type="InterPro" id="IPR006162">
    <property type="entry name" value="Ppantetheine_attach_site"/>
</dbReference>
<dbReference type="OrthoDB" id="9765680at2"/>
<comment type="caution">
    <text evidence="7">The sequence shown here is derived from an EMBL/GenBank/DDBJ whole genome shotgun (WGS) entry which is preliminary data.</text>
</comment>
<dbReference type="GO" id="GO:0008610">
    <property type="term" value="P:lipid biosynthetic process"/>
    <property type="evidence" value="ECO:0007669"/>
    <property type="project" value="UniProtKB-ARBA"/>
</dbReference>
<dbReference type="InterPro" id="IPR029058">
    <property type="entry name" value="AB_hydrolase_fold"/>
</dbReference>
<dbReference type="InterPro" id="IPR001242">
    <property type="entry name" value="Condensation_dom"/>
</dbReference>
<dbReference type="Pfam" id="PF00550">
    <property type="entry name" value="PP-binding"/>
    <property type="match status" value="1"/>
</dbReference>
<name>A0A4R3L1N4_9BACL</name>
<dbReference type="Pfam" id="PF00975">
    <property type="entry name" value="Thioesterase"/>
    <property type="match status" value="1"/>
</dbReference>
<dbReference type="RefSeq" id="WP_131926692.1">
    <property type="nucleotide sequence ID" value="NZ_SMAG01000012.1"/>
</dbReference>
<dbReference type="Gene3D" id="1.10.1200.10">
    <property type="entry name" value="ACP-like"/>
    <property type="match status" value="1"/>
</dbReference>
<dbReference type="InterPro" id="IPR045851">
    <property type="entry name" value="AMP-bd_C_sf"/>
</dbReference>
<protein>
    <submittedName>
        <fullName evidence="7">Amino acid adenylation domain-containing protein</fullName>
    </submittedName>
</protein>
<evidence type="ECO:0000256" key="3">
    <source>
        <dbReference type="ARBA" id="ARBA00022450"/>
    </source>
</evidence>
<dbReference type="InterPro" id="IPR025110">
    <property type="entry name" value="AMP-bd_C"/>
</dbReference>
<evidence type="ECO:0000256" key="4">
    <source>
        <dbReference type="ARBA" id="ARBA00022553"/>
    </source>
</evidence>
<dbReference type="CDD" id="cd05930">
    <property type="entry name" value="A_NRPS"/>
    <property type="match status" value="1"/>
</dbReference>
<dbReference type="PROSITE" id="PS00455">
    <property type="entry name" value="AMP_BINDING"/>
    <property type="match status" value="1"/>
</dbReference>
<evidence type="ECO:0000256" key="1">
    <source>
        <dbReference type="ARBA" id="ARBA00001957"/>
    </source>
</evidence>
<organism evidence="7 8">
    <name type="scientific">Hazenella coriacea</name>
    <dbReference type="NCBI Taxonomy" id="1179467"/>
    <lineage>
        <taxon>Bacteria</taxon>
        <taxon>Bacillati</taxon>
        <taxon>Bacillota</taxon>
        <taxon>Bacilli</taxon>
        <taxon>Bacillales</taxon>
        <taxon>Thermoactinomycetaceae</taxon>
        <taxon>Hazenella</taxon>
    </lineage>
</organism>
<comment type="similarity">
    <text evidence="2">Belongs to the ATP-dependent AMP-binding enzyme family.</text>
</comment>
<comment type="cofactor">
    <cofactor evidence="1">
        <name>pantetheine 4'-phosphate</name>
        <dbReference type="ChEBI" id="CHEBI:47942"/>
    </cofactor>
</comment>
<dbReference type="PANTHER" id="PTHR45527">
    <property type="entry name" value="NONRIBOSOMAL PEPTIDE SYNTHETASE"/>
    <property type="match status" value="1"/>
</dbReference>
<gene>
    <name evidence="7" type="ORF">EDD58_11218</name>
</gene>
<keyword evidence="5" id="KW-0045">Antibiotic biosynthesis</keyword>
<keyword evidence="8" id="KW-1185">Reference proteome</keyword>
<dbReference type="InterPro" id="IPR009081">
    <property type="entry name" value="PP-bd_ACP"/>
</dbReference>
<dbReference type="PROSITE" id="PS50075">
    <property type="entry name" value="CARRIER"/>
    <property type="match status" value="1"/>
</dbReference>
<dbReference type="InterPro" id="IPR020845">
    <property type="entry name" value="AMP-binding_CS"/>
</dbReference>
<dbReference type="GO" id="GO:0044550">
    <property type="term" value="P:secondary metabolite biosynthetic process"/>
    <property type="evidence" value="ECO:0007669"/>
    <property type="project" value="UniProtKB-ARBA"/>
</dbReference>
<dbReference type="FunFam" id="3.40.50.980:FF:000001">
    <property type="entry name" value="Non-ribosomal peptide synthetase"/>
    <property type="match status" value="1"/>
</dbReference>
<dbReference type="Proteomes" id="UP000294937">
    <property type="component" value="Unassembled WGS sequence"/>
</dbReference>
<dbReference type="Gene3D" id="3.30.559.30">
    <property type="entry name" value="Nonribosomal peptide synthetase, condensation domain"/>
    <property type="match status" value="1"/>
</dbReference>
<dbReference type="SUPFAM" id="SSF47336">
    <property type="entry name" value="ACP-like"/>
    <property type="match status" value="1"/>
</dbReference>
<proteinExistence type="inferred from homology"/>
<dbReference type="Pfam" id="PF00501">
    <property type="entry name" value="AMP-binding"/>
    <property type="match status" value="1"/>
</dbReference>
<dbReference type="SMART" id="SM00824">
    <property type="entry name" value="PKS_TE"/>
    <property type="match status" value="1"/>
</dbReference>
<dbReference type="GO" id="GO:0003824">
    <property type="term" value="F:catalytic activity"/>
    <property type="evidence" value="ECO:0007669"/>
    <property type="project" value="InterPro"/>
</dbReference>
<dbReference type="InterPro" id="IPR001031">
    <property type="entry name" value="Thioesterase"/>
</dbReference>
<dbReference type="Gene3D" id="3.40.50.1820">
    <property type="entry name" value="alpha/beta hydrolase"/>
    <property type="match status" value="1"/>
</dbReference>
<dbReference type="Gene3D" id="2.30.38.10">
    <property type="entry name" value="Luciferase, Domain 3"/>
    <property type="match status" value="1"/>
</dbReference>
<dbReference type="GO" id="GO:0031177">
    <property type="term" value="F:phosphopantetheine binding"/>
    <property type="evidence" value="ECO:0007669"/>
    <property type="project" value="TreeGrafter"/>
</dbReference>
<dbReference type="GO" id="GO:0017000">
    <property type="term" value="P:antibiotic biosynthetic process"/>
    <property type="evidence" value="ECO:0007669"/>
    <property type="project" value="UniProtKB-KW"/>
</dbReference>
<dbReference type="FunFam" id="1.10.1200.10:FF:000005">
    <property type="entry name" value="Nonribosomal peptide synthetase 1"/>
    <property type="match status" value="1"/>
</dbReference>
<dbReference type="EMBL" id="SMAG01000012">
    <property type="protein sequence ID" value="TCS92395.1"/>
    <property type="molecule type" value="Genomic_DNA"/>
</dbReference>
<dbReference type="InterPro" id="IPR036736">
    <property type="entry name" value="ACP-like_sf"/>
</dbReference>